<dbReference type="PANTHER" id="PTHR41807:SF1">
    <property type="entry name" value="GLUTATHIONE TRANSFERASE 3"/>
    <property type="match status" value="1"/>
</dbReference>
<dbReference type="Proteomes" id="UP000235023">
    <property type="component" value="Unassembled WGS sequence"/>
</dbReference>
<gene>
    <name evidence="3" type="ORF">BDW42DRAFT_173115</name>
</gene>
<feature type="region of interest" description="Disordered" evidence="1">
    <location>
        <begin position="71"/>
        <end position="133"/>
    </location>
</feature>
<dbReference type="AlphaFoldDB" id="A0A2J5HPV6"/>
<keyword evidence="2" id="KW-0472">Membrane</keyword>
<evidence type="ECO:0000256" key="2">
    <source>
        <dbReference type="SAM" id="Phobius"/>
    </source>
</evidence>
<keyword evidence="2" id="KW-0812">Transmembrane</keyword>
<dbReference type="EMBL" id="KZ559562">
    <property type="protein sequence ID" value="PLN79300.1"/>
    <property type="molecule type" value="Genomic_DNA"/>
</dbReference>
<accession>A0A2J5HPV6</accession>
<reference evidence="4" key="1">
    <citation type="submission" date="2017-12" db="EMBL/GenBank/DDBJ databases">
        <authorList>
            <consortium name="DOE Joint Genome Institute"/>
            <person name="Mondo S.J."/>
            <person name="Kjaerbolling I."/>
            <person name="Vesth T.C."/>
            <person name="Frisvad J.C."/>
            <person name="Nybo J.L."/>
            <person name="Theobald S."/>
            <person name="Kuo A."/>
            <person name="Bowyer P."/>
            <person name="Matsuda Y."/>
            <person name="Lyhne E.K."/>
            <person name="Kogle M.E."/>
            <person name="Clum A."/>
            <person name="Lipzen A."/>
            <person name="Salamov A."/>
            <person name="Ngan C.Y."/>
            <person name="Daum C."/>
            <person name="Chiniquy J."/>
            <person name="Barry K."/>
            <person name="LaButti K."/>
            <person name="Haridas S."/>
            <person name="Simmons B.A."/>
            <person name="Magnuson J.K."/>
            <person name="Mortensen U.H."/>
            <person name="Larsen T.O."/>
            <person name="Grigoriev I.V."/>
            <person name="Baker S.E."/>
            <person name="Andersen M.R."/>
            <person name="Nordberg H.P."/>
            <person name="Cantor M.N."/>
            <person name="Hua S.X."/>
        </authorList>
    </citation>
    <scope>NUCLEOTIDE SEQUENCE [LARGE SCALE GENOMIC DNA]</scope>
    <source>
        <strain evidence="4">IBT 19404</strain>
    </source>
</reference>
<organism evidence="3 4">
    <name type="scientific">Aspergillus taichungensis</name>
    <dbReference type="NCBI Taxonomy" id="482145"/>
    <lineage>
        <taxon>Eukaryota</taxon>
        <taxon>Fungi</taxon>
        <taxon>Dikarya</taxon>
        <taxon>Ascomycota</taxon>
        <taxon>Pezizomycotina</taxon>
        <taxon>Eurotiomycetes</taxon>
        <taxon>Eurotiomycetidae</taxon>
        <taxon>Eurotiales</taxon>
        <taxon>Aspergillaceae</taxon>
        <taxon>Aspergillus</taxon>
        <taxon>Aspergillus subgen. Circumdati</taxon>
    </lineage>
</organism>
<protein>
    <submittedName>
        <fullName evidence="3">Uncharacterized protein</fullName>
    </submittedName>
</protein>
<keyword evidence="2" id="KW-1133">Transmembrane helix</keyword>
<dbReference type="InterPro" id="IPR038872">
    <property type="entry name" value="Put_GTT3"/>
</dbReference>
<evidence type="ECO:0000313" key="3">
    <source>
        <dbReference type="EMBL" id="PLN79300.1"/>
    </source>
</evidence>
<proteinExistence type="predicted"/>
<feature type="transmembrane region" description="Helical" evidence="2">
    <location>
        <begin position="227"/>
        <end position="251"/>
    </location>
</feature>
<dbReference type="GO" id="GO:0016020">
    <property type="term" value="C:membrane"/>
    <property type="evidence" value="ECO:0007669"/>
    <property type="project" value="TreeGrafter"/>
</dbReference>
<sequence length="335" mass="37314">MSAAVPYLQKLRKPQLAELAEITDLHNHEDYNKPELVLALDQHLQANRSIFASDRRLEDYYTRLAMRSRVASSPAKKDLKREITPSTDGVTRRRTTRPKEEPLPTDDSDSPSLSRTPARDLVTVQPPLPPSPAIVTDAIDRQTAELRRSISEAWTGSGVEERSSALRATVSSAKAVQVIALLLEAVSLFYELLPLRYLTTIPAVRALHTPAYPIKVPDLFVLVDSVFWAPFSLWLLTSLVLPLVAAYFFNFRLNSVSSRRKEEGGGVGSFDPLSFNLAKAIIAYFVYGRDFDFWGAYVYLTLHKVNMAVPGQWRGTVAGAAIGAVGALYEEILRR</sequence>
<evidence type="ECO:0000256" key="1">
    <source>
        <dbReference type="SAM" id="MobiDB-lite"/>
    </source>
</evidence>
<name>A0A2J5HPV6_9EURO</name>
<keyword evidence="4" id="KW-1185">Reference proteome</keyword>
<evidence type="ECO:0000313" key="4">
    <source>
        <dbReference type="Proteomes" id="UP000235023"/>
    </source>
</evidence>
<dbReference type="PANTHER" id="PTHR41807">
    <property type="entry name" value="GLUTATHIONE TRANSFERASE 3"/>
    <property type="match status" value="1"/>
</dbReference>
<dbReference type="OrthoDB" id="4034134at2759"/>